<feature type="chain" id="PRO_5046691559" evidence="1">
    <location>
        <begin position="23"/>
        <end position="517"/>
    </location>
</feature>
<dbReference type="InterPro" id="IPR013103">
    <property type="entry name" value="RVT_2"/>
</dbReference>
<feature type="signal peptide" evidence="1">
    <location>
        <begin position="1"/>
        <end position="22"/>
    </location>
</feature>
<proteinExistence type="predicted"/>
<reference evidence="4" key="2">
    <citation type="submission" date="2022-01" db="EMBL/GenBank/DDBJ databases">
        <authorList>
            <person name="Yamashiro T."/>
            <person name="Shiraishi A."/>
            <person name="Satake H."/>
            <person name="Nakayama K."/>
        </authorList>
    </citation>
    <scope>NUCLEOTIDE SEQUENCE</scope>
</reference>
<comment type="caution">
    <text evidence="4">The sequence shown here is derived from an EMBL/GenBank/DDBJ whole genome shotgun (WGS) entry which is preliminary data.</text>
</comment>
<evidence type="ECO:0000259" key="2">
    <source>
        <dbReference type="Pfam" id="PF07727"/>
    </source>
</evidence>
<name>A0ABQ5HPJ6_9ASTR</name>
<keyword evidence="5" id="KW-1185">Reference proteome</keyword>
<dbReference type="Proteomes" id="UP001151760">
    <property type="component" value="Unassembled WGS sequence"/>
</dbReference>
<evidence type="ECO:0000313" key="5">
    <source>
        <dbReference type="Proteomes" id="UP001151760"/>
    </source>
</evidence>
<gene>
    <name evidence="4" type="ORF">Tco_1071181</name>
</gene>
<reference evidence="4" key="1">
    <citation type="journal article" date="2022" name="Int. J. Mol. Sci.">
        <title>Draft Genome of Tanacetum Coccineum: Genomic Comparison of Closely Related Tanacetum-Family Plants.</title>
        <authorList>
            <person name="Yamashiro T."/>
            <person name="Shiraishi A."/>
            <person name="Nakayama K."/>
            <person name="Satake H."/>
        </authorList>
    </citation>
    <scope>NUCLEOTIDE SEQUENCE</scope>
</reference>
<dbReference type="Pfam" id="PF07727">
    <property type="entry name" value="RVT_2"/>
    <property type="match status" value="1"/>
</dbReference>
<evidence type="ECO:0000313" key="4">
    <source>
        <dbReference type="EMBL" id="GJT89464.1"/>
    </source>
</evidence>
<evidence type="ECO:0000256" key="1">
    <source>
        <dbReference type="SAM" id="SignalP"/>
    </source>
</evidence>
<sequence length="517" mass="59642">MHFLFSTISVVYVLTTPMPGDGENATVKQMWKRINWENDDYMCRDIILDGPVIEQYNELIGLLDRFTQHKMNMDEAIQDGDKPKGNNVAGPSVVNMVEHNNSNRKPRHLKNDCKGRKVGNKANVYYVTNISEAYFAQDDDVAWLNIVNDNIDSAFMSTSKLNDSILRHARLNHVYYKRMQAISKDGLISAFDMDTKKWQLFRLLDPKLQILGERGIECIFVGYVEHSKDFKFYVIKPNESILINSIIKSNDDIFDENRFSSIPRPSQRSLLNGTEDRWWTPKNFGHEFQLYLSEGTIDEVSNPHSYCFIIEDEPKIFDKAMKSQDAAFWKEEINDDIDFIIGNNTWVLVDLPPGPLGYKWILKRKLKVGGNIEKARLVIQSFRQKLEIDYFDTYALVARISAIRLLIDLTSIHNLIIHQMDVKTAFLNGKLDEEVYMIQPQGFIIPDNENKVLHERHGEADVILGIRIKRESNGIAISRSHYIEKVLKKFNYFDCTQVSTPVDTSEKLMPNNGQGVS</sequence>
<organism evidence="4 5">
    <name type="scientific">Tanacetum coccineum</name>
    <dbReference type="NCBI Taxonomy" id="301880"/>
    <lineage>
        <taxon>Eukaryota</taxon>
        <taxon>Viridiplantae</taxon>
        <taxon>Streptophyta</taxon>
        <taxon>Embryophyta</taxon>
        <taxon>Tracheophyta</taxon>
        <taxon>Spermatophyta</taxon>
        <taxon>Magnoliopsida</taxon>
        <taxon>eudicotyledons</taxon>
        <taxon>Gunneridae</taxon>
        <taxon>Pentapetalae</taxon>
        <taxon>asterids</taxon>
        <taxon>campanulids</taxon>
        <taxon>Asterales</taxon>
        <taxon>Asteraceae</taxon>
        <taxon>Asteroideae</taxon>
        <taxon>Anthemideae</taxon>
        <taxon>Anthemidinae</taxon>
        <taxon>Tanacetum</taxon>
    </lineage>
</organism>
<dbReference type="Pfam" id="PF25597">
    <property type="entry name" value="SH3_retrovirus"/>
    <property type="match status" value="1"/>
</dbReference>
<dbReference type="InterPro" id="IPR057670">
    <property type="entry name" value="SH3_retrovirus"/>
</dbReference>
<feature type="domain" description="Retroviral polymerase SH3-like" evidence="3">
    <location>
        <begin position="210"/>
        <end position="261"/>
    </location>
</feature>
<feature type="domain" description="Reverse transcriptase Ty1/copia-type" evidence="2">
    <location>
        <begin position="343"/>
        <end position="453"/>
    </location>
</feature>
<evidence type="ECO:0000259" key="3">
    <source>
        <dbReference type="Pfam" id="PF25597"/>
    </source>
</evidence>
<protein>
    <submittedName>
        <fullName evidence="4">Zinc finger, CCHC-type containing protein</fullName>
    </submittedName>
</protein>
<dbReference type="EMBL" id="BQNB010019827">
    <property type="protein sequence ID" value="GJT89464.1"/>
    <property type="molecule type" value="Genomic_DNA"/>
</dbReference>
<keyword evidence="1" id="KW-0732">Signal</keyword>
<accession>A0ABQ5HPJ6</accession>